<comment type="subcellular location">
    <subcellularLocation>
        <location evidence="1">Cell inner membrane</location>
        <topology evidence="1">Multi-pass membrane protein</topology>
    </subcellularLocation>
</comment>
<organism evidence="2 3">
    <name type="scientific">Photobacterium kishitanii</name>
    <dbReference type="NCBI Taxonomy" id="318456"/>
    <lineage>
        <taxon>Bacteria</taxon>
        <taxon>Pseudomonadati</taxon>
        <taxon>Pseudomonadota</taxon>
        <taxon>Gammaproteobacteria</taxon>
        <taxon>Vibrionales</taxon>
        <taxon>Vibrionaceae</taxon>
        <taxon>Photobacterium</taxon>
    </lineage>
</organism>
<dbReference type="PANTHER" id="PTHR35813">
    <property type="entry name" value="INNER MEMBRANE PROTEIN YBAN"/>
    <property type="match status" value="1"/>
</dbReference>
<gene>
    <name evidence="2" type="ORF">C9J27_00710</name>
</gene>
<dbReference type="PIRSF" id="PIRSF016789">
    <property type="entry name" value="DUF454"/>
    <property type="match status" value="1"/>
</dbReference>
<dbReference type="Pfam" id="PF04304">
    <property type="entry name" value="DUF454"/>
    <property type="match status" value="1"/>
</dbReference>
<dbReference type="Proteomes" id="UP000241426">
    <property type="component" value="Unassembled WGS sequence"/>
</dbReference>
<keyword evidence="1" id="KW-0472">Membrane</keyword>
<dbReference type="PANTHER" id="PTHR35813:SF1">
    <property type="entry name" value="INNER MEMBRANE PROTEIN YBAN"/>
    <property type="match status" value="1"/>
</dbReference>
<sequence length="144" mass="16281">MNEEVAVKSRMIRYVLVAIGWIAVALGVMGIFLPLLPTTPFLLLASACFMRGSPKLNQWLHQHPQLGPILVNWHQHGAVTSVVKRRGMIMIVLSFTFSIFMVPLWWHKAMLLTGMMVLLFCFNRLPVVELRPDSTSVAEPDENP</sequence>
<comment type="caution">
    <text evidence="2">The sequence shown here is derived from an EMBL/GenBank/DDBJ whole genome shotgun (WGS) entry which is preliminary data.</text>
</comment>
<dbReference type="EMBL" id="PYNF01000001">
    <property type="protein sequence ID" value="PSV01612.1"/>
    <property type="molecule type" value="Genomic_DNA"/>
</dbReference>
<evidence type="ECO:0000256" key="1">
    <source>
        <dbReference type="PIRNR" id="PIRNR016789"/>
    </source>
</evidence>
<proteinExistence type="predicted"/>
<keyword evidence="1" id="KW-0997">Cell inner membrane</keyword>
<accession>A0A0B7JEX1</accession>
<keyword evidence="1" id="KW-1003">Cell membrane</keyword>
<dbReference type="GO" id="GO:0005886">
    <property type="term" value="C:plasma membrane"/>
    <property type="evidence" value="ECO:0007669"/>
    <property type="project" value="UniProtKB-SubCell"/>
</dbReference>
<name>A0A0B7JEX1_9GAMM</name>
<accession>A0A2T3KNF6</accession>
<protein>
    <recommendedName>
        <fullName evidence="1">Inner membrane protein</fullName>
    </recommendedName>
</protein>
<dbReference type="eggNOG" id="COG2832">
    <property type="taxonomic scope" value="Bacteria"/>
</dbReference>
<evidence type="ECO:0000313" key="3">
    <source>
        <dbReference type="Proteomes" id="UP000241426"/>
    </source>
</evidence>
<dbReference type="AlphaFoldDB" id="A0A0B7JEX1"/>
<evidence type="ECO:0000313" key="2">
    <source>
        <dbReference type="EMBL" id="PSV01612.1"/>
    </source>
</evidence>
<reference evidence="2 3" key="1">
    <citation type="submission" date="2018-01" db="EMBL/GenBank/DDBJ databases">
        <title>Whole genome sequencing of Histamine producing bacteria.</title>
        <authorList>
            <person name="Butler K."/>
        </authorList>
    </citation>
    <scope>NUCLEOTIDE SEQUENCE [LARGE SCALE GENOMIC DNA]</scope>
    <source>
        <strain evidence="2 3">FS-7.2</strain>
    </source>
</reference>
<dbReference type="InterPro" id="IPR007401">
    <property type="entry name" value="DUF454"/>
</dbReference>